<evidence type="ECO:0000313" key="2">
    <source>
        <dbReference type="EMBL" id="QBD77584.1"/>
    </source>
</evidence>
<protein>
    <submittedName>
        <fullName evidence="2">Antibiotic biosynthesis monooxygenase</fullName>
    </submittedName>
</protein>
<evidence type="ECO:0000259" key="1">
    <source>
        <dbReference type="PROSITE" id="PS51725"/>
    </source>
</evidence>
<dbReference type="GO" id="GO:0004497">
    <property type="term" value="F:monooxygenase activity"/>
    <property type="evidence" value="ECO:0007669"/>
    <property type="project" value="UniProtKB-KW"/>
</dbReference>
<dbReference type="SUPFAM" id="SSF54909">
    <property type="entry name" value="Dimeric alpha+beta barrel"/>
    <property type="match status" value="1"/>
</dbReference>
<dbReference type="OrthoDB" id="9798157at2"/>
<dbReference type="Proteomes" id="UP000290365">
    <property type="component" value="Chromosome"/>
</dbReference>
<dbReference type="InterPro" id="IPR007138">
    <property type="entry name" value="ABM_dom"/>
</dbReference>
<sequence>MIVEYTRYKVQGQQAVALEEAYQRARSGLEQSPHCLSYELSRCLEDQSTFVLRIEWDSVEGHLEGFRKSPEFRAFFEAVKPFFNDIQEMRHYEVTAVANRKA</sequence>
<keyword evidence="3" id="KW-1185">Reference proteome</keyword>
<accession>A0A4P6JQL3</accession>
<reference evidence="2 3" key="1">
    <citation type="submission" date="2019-01" db="EMBL/GenBank/DDBJ databases">
        <title>Ktedonosporobacter rubrisoli SCAWS-G2.</title>
        <authorList>
            <person name="Huang Y."/>
            <person name="Yan B."/>
        </authorList>
    </citation>
    <scope>NUCLEOTIDE SEQUENCE [LARGE SCALE GENOMIC DNA]</scope>
    <source>
        <strain evidence="2 3">SCAWS-G2</strain>
    </source>
</reference>
<evidence type="ECO:0000313" key="3">
    <source>
        <dbReference type="Proteomes" id="UP000290365"/>
    </source>
</evidence>
<dbReference type="Pfam" id="PF03992">
    <property type="entry name" value="ABM"/>
    <property type="match status" value="1"/>
</dbReference>
<name>A0A4P6JQL3_KTERU</name>
<keyword evidence="2" id="KW-0503">Monooxygenase</keyword>
<feature type="domain" description="ABM" evidence="1">
    <location>
        <begin position="2"/>
        <end position="92"/>
    </location>
</feature>
<keyword evidence="2" id="KW-0560">Oxidoreductase</keyword>
<dbReference type="RefSeq" id="WP_129888639.1">
    <property type="nucleotide sequence ID" value="NZ_CP035758.1"/>
</dbReference>
<proteinExistence type="predicted"/>
<dbReference type="AlphaFoldDB" id="A0A4P6JQL3"/>
<dbReference type="EMBL" id="CP035758">
    <property type="protein sequence ID" value="QBD77584.1"/>
    <property type="molecule type" value="Genomic_DNA"/>
</dbReference>
<dbReference type="Gene3D" id="3.30.70.100">
    <property type="match status" value="1"/>
</dbReference>
<gene>
    <name evidence="2" type="ORF">EPA93_16935</name>
</gene>
<organism evidence="2 3">
    <name type="scientific">Ktedonosporobacter rubrisoli</name>
    <dbReference type="NCBI Taxonomy" id="2509675"/>
    <lineage>
        <taxon>Bacteria</taxon>
        <taxon>Bacillati</taxon>
        <taxon>Chloroflexota</taxon>
        <taxon>Ktedonobacteria</taxon>
        <taxon>Ktedonobacterales</taxon>
        <taxon>Ktedonosporobacteraceae</taxon>
        <taxon>Ktedonosporobacter</taxon>
    </lineage>
</organism>
<dbReference type="PROSITE" id="PS51725">
    <property type="entry name" value="ABM"/>
    <property type="match status" value="1"/>
</dbReference>
<dbReference type="InterPro" id="IPR011008">
    <property type="entry name" value="Dimeric_a/b-barrel"/>
</dbReference>
<dbReference type="KEGG" id="kbs:EPA93_16935"/>